<sequence length="453" mass="52607">MNYNESFMSVDMNDNEISGDFYNDEGMDDNNELELVKSQVFKSWKAVDYWLKCHGQELGFAFSITHSENDKSDKTPRWHVYMCTKEQRYVPYKEAHILGERDQDHKTIGCSFHINLYQYKNDNQICILSIVGTYNHEMIQNITMVESRYRRLTKEMQDDVRLLMSCGVRAGSIIKVLQQKNPENTFMLYCEMNRSIHYRAQLVNLVDEFQRQIANEVSIVMFADDMFDAFVIELEELISDLDHELCEKKIDVANQPVISAMYNNNFGSFEHCKRFGIMKKVLDLSIAMRWYKELYKMHLDLMKEMEMELKTENNHNNFITTINNPIDIHSKSQKQKNANLDILKSKTGSAIQIDSTQENYIENSSLSSIADKDLNYENMLHYCGICGQSGHNAHTCNSNSKNKPSNNIVRDYFIDQENINSVENSDLISIVDKNSIINRLHHCGTCGQAGHNT</sequence>
<evidence type="ECO:0000313" key="2">
    <source>
        <dbReference type="Proteomes" id="UP000789759"/>
    </source>
</evidence>
<dbReference type="AlphaFoldDB" id="A0A9N9NHI7"/>
<gene>
    <name evidence="1" type="ORF">CPELLU_LOCUS13943</name>
</gene>
<keyword evidence="2" id="KW-1185">Reference proteome</keyword>
<reference evidence="1" key="1">
    <citation type="submission" date="2021-06" db="EMBL/GenBank/DDBJ databases">
        <authorList>
            <person name="Kallberg Y."/>
            <person name="Tangrot J."/>
            <person name="Rosling A."/>
        </authorList>
    </citation>
    <scope>NUCLEOTIDE SEQUENCE</scope>
    <source>
        <strain evidence="1">FL966</strain>
    </source>
</reference>
<name>A0A9N9NHI7_9GLOM</name>
<evidence type="ECO:0000313" key="1">
    <source>
        <dbReference type="EMBL" id="CAG8738377.1"/>
    </source>
</evidence>
<dbReference type="EMBL" id="CAJVQA010015634">
    <property type="protein sequence ID" value="CAG8738377.1"/>
    <property type="molecule type" value="Genomic_DNA"/>
</dbReference>
<accession>A0A9N9NHI7</accession>
<proteinExistence type="predicted"/>
<dbReference type="Proteomes" id="UP000789759">
    <property type="component" value="Unassembled WGS sequence"/>
</dbReference>
<comment type="caution">
    <text evidence="1">The sequence shown here is derived from an EMBL/GenBank/DDBJ whole genome shotgun (WGS) entry which is preliminary data.</text>
</comment>
<feature type="non-terminal residue" evidence="1">
    <location>
        <position position="453"/>
    </location>
</feature>
<organism evidence="1 2">
    <name type="scientific">Cetraspora pellucida</name>
    <dbReference type="NCBI Taxonomy" id="1433469"/>
    <lineage>
        <taxon>Eukaryota</taxon>
        <taxon>Fungi</taxon>
        <taxon>Fungi incertae sedis</taxon>
        <taxon>Mucoromycota</taxon>
        <taxon>Glomeromycotina</taxon>
        <taxon>Glomeromycetes</taxon>
        <taxon>Diversisporales</taxon>
        <taxon>Gigasporaceae</taxon>
        <taxon>Cetraspora</taxon>
    </lineage>
</organism>
<dbReference type="OrthoDB" id="2447738at2759"/>
<protein>
    <submittedName>
        <fullName evidence="1">15210_t:CDS:1</fullName>
    </submittedName>
</protein>